<dbReference type="Proteomes" id="UP000034846">
    <property type="component" value="Unassembled WGS sequence"/>
</dbReference>
<evidence type="ECO:0000256" key="2">
    <source>
        <dbReference type="ARBA" id="ARBA00022840"/>
    </source>
</evidence>
<evidence type="ECO:0000313" key="7">
    <source>
        <dbReference type="Proteomes" id="UP000034846"/>
    </source>
</evidence>
<dbReference type="SUPFAM" id="SSF52540">
    <property type="entry name" value="P-loop containing nucleoside triphosphate hydrolases"/>
    <property type="match status" value="1"/>
</dbReference>
<evidence type="ECO:0000313" key="6">
    <source>
        <dbReference type="EMBL" id="KKW28499.1"/>
    </source>
</evidence>
<dbReference type="SMART" id="SM00382">
    <property type="entry name" value="AAA"/>
    <property type="match status" value="1"/>
</dbReference>
<dbReference type="PANTHER" id="PTHR11638">
    <property type="entry name" value="ATP-DEPENDENT CLP PROTEASE"/>
    <property type="match status" value="1"/>
</dbReference>
<reference evidence="6 7" key="1">
    <citation type="journal article" date="2015" name="Nature">
        <title>rRNA introns, odd ribosomes, and small enigmatic genomes across a large radiation of phyla.</title>
        <authorList>
            <person name="Brown C.T."/>
            <person name="Hug L.A."/>
            <person name="Thomas B.C."/>
            <person name="Sharon I."/>
            <person name="Castelle C.J."/>
            <person name="Singh A."/>
            <person name="Wilkins M.J."/>
            <person name="Williams K.H."/>
            <person name="Banfield J.F."/>
        </authorList>
    </citation>
    <scope>NUCLEOTIDE SEQUENCE [LARGE SCALE GENOMIC DNA]</scope>
</reference>
<dbReference type="InterPro" id="IPR001270">
    <property type="entry name" value="ClpA/B"/>
</dbReference>
<sequence>MGPTGVGKTELARALADFMFNDEKALVRLDMSEYMEKHSVSKIIGSPPGYIGYEEGGQLAERIRKHPYSVVLFDEVEKAHPDVFNVLLQILDDGRLTDAKGRVVNFKNTIIIMTSNIGSDVILSSGKGIGFAESEKKEEIAKARVLEMLREHFRPEFLNRVDDIIVFHGLSESNIGDIVELQLDLVSARLKEQRRIALKVTERAKKLLAQKGYDPQYGARPLKRIIQNIILDPLALKIVKGEVPESATVTIDSKKDEIEMKVK</sequence>
<dbReference type="GO" id="GO:0005737">
    <property type="term" value="C:cytoplasm"/>
    <property type="evidence" value="ECO:0007669"/>
    <property type="project" value="TreeGrafter"/>
</dbReference>
<accession>A0A0G2A841</accession>
<feature type="domain" description="Clp ATPase C-terminal" evidence="5">
    <location>
        <begin position="170"/>
        <end position="260"/>
    </location>
</feature>
<dbReference type="Pfam" id="PF07724">
    <property type="entry name" value="AAA_2"/>
    <property type="match status" value="1"/>
</dbReference>
<dbReference type="GO" id="GO:0016887">
    <property type="term" value="F:ATP hydrolysis activity"/>
    <property type="evidence" value="ECO:0007669"/>
    <property type="project" value="InterPro"/>
</dbReference>
<gene>
    <name evidence="6" type="ORF">UY72_C0070G0005</name>
</gene>
<keyword evidence="3" id="KW-0143">Chaperone</keyword>
<dbReference type="InterPro" id="IPR027417">
    <property type="entry name" value="P-loop_NTPase"/>
</dbReference>
<keyword evidence="2" id="KW-0067">ATP-binding</keyword>
<organism evidence="6 7">
    <name type="scientific">Candidatus Uhrbacteria bacterium GW2011_GWD2_52_7</name>
    <dbReference type="NCBI Taxonomy" id="1618989"/>
    <lineage>
        <taxon>Bacteria</taxon>
        <taxon>Candidatus Uhriibacteriota</taxon>
    </lineage>
</organism>
<dbReference type="InterPro" id="IPR019489">
    <property type="entry name" value="Clp_ATPase_C"/>
</dbReference>
<dbReference type="Gene3D" id="3.40.50.300">
    <property type="entry name" value="P-loop containing nucleotide triphosphate hydrolases"/>
    <property type="match status" value="1"/>
</dbReference>
<evidence type="ECO:0000259" key="5">
    <source>
        <dbReference type="SMART" id="SM01086"/>
    </source>
</evidence>
<dbReference type="PANTHER" id="PTHR11638:SF18">
    <property type="entry name" value="HEAT SHOCK PROTEIN 104"/>
    <property type="match status" value="1"/>
</dbReference>
<dbReference type="Pfam" id="PF10431">
    <property type="entry name" value="ClpB_D2-small"/>
    <property type="match status" value="1"/>
</dbReference>
<dbReference type="InterPro" id="IPR028299">
    <property type="entry name" value="ClpA/B_CS2"/>
</dbReference>
<dbReference type="GO" id="GO:0005524">
    <property type="term" value="F:ATP binding"/>
    <property type="evidence" value="ECO:0007669"/>
    <property type="project" value="UniProtKB-KW"/>
</dbReference>
<keyword evidence="1" id="KW-0547">Nucleotide-binding</keyword>
<evidence type="ECO:0000256" key="1">
    <source>
        <dbReference type="ARBA" id="ARBA00022741"/>
    </source>
</evidence>
<name>A0A0G2A841_9BACT</name>
<dbReference type="Gene3D" id="1.10.8.60">
    <property type="match status" value="1"/>
</dbReference>
<dbReference type="InterPro" id="IPR003959">
    <property type="entry name" value="ATPase_AAA_core"/>
</dbReference>
<dbReference type="PRINTS" id="PR00300">
    <property type="entry name" value="CLPPROTEASEA"/>
</dbReference>
<dbReference type="GO" id="GO:0034605">
    <property type="term" value="P:cellular response to heat"/>
    <property type="evidence" value="ECO:0007669"/>
    <property type="project" value="TreeGrafter"/>
</dbReference>
<dbReference type="EMBL" id="LCRD01000070">
    <property type="protein sequence ID" value="KKW28499.1"/>
    <property type="molecule type" value="Genomic_DNA"/>
</dbReference>
<dbReference type="AlphaFoldDB" id="A0A0G2A841"/>
<dbReference type="FunFam" id="1.10.8.60:FF:000017">
    <property type="entry name" value="ATP-dependent chaperone ClpB"/>
    <property type="match status" value="1"/>
</dbReference>
<dbReference type="PROSITE" id="PS00871">
    <property type="entry name" value="CLPAB_2"/>
    <property type="match status" value="1"/>
</dbReference>
<dbReference type="CDD" id="cd19499">
    <property type="entry name" value="RecA-like_ClpB_Hsp104-like"/>
    <property type="match status" value="1"/>
</dbReference>
<dbReference type="InterPro" id="IPR050130">
    <property type="entry name" value="ClpA_ClpB"/>
</dbReference>
<dbReference type="FunFam" id="3.40.50.300:FF:000025">
    <property type="entry name" value="ATP-dependent Clp protease subunit"/>
    <property type="match status" value="1"/>
</dbReference>
<evidence type="ECO:0000256" key="3">
    <source>
        <dbReference type="ARBA" id="ARBA00023186"/>
    </source>
</evidence>
<protein>
    <submittedName>
        <fullName evidence="6">ATP-dependent chaperone ClpB</fullName>
    </submittedName>
</protein>
<dbReference type="InterPro" id="IPR003593">
    <property type="entry name" value="AAA+_ATPase"/>
</dbReference>
<comment type="caution">
    <text evidence="6">The sequence shown here is derived from an EMBL/GenBank/DDBJ whole genome shotgun (WGS) entry which is preliminary data.</text>
</comment>
<proteinExistence type="predicted"/>
<dbReference type="PATRIC" id="fig|1618989.3.peg.876"/>
<feature type="domain" description="AAA+ ATPase" evidence="4">
    <location>
        <begin position="1"/>
        <end position="152"/>
    </location>
</feature>
<dbReference type="SMART" id="SM01086">
    <property type="entry name" value="ClpB_D2-small"/>
    <property type="match status" value="1"/>
</dbReference>
<evidence type="ECO:0000259" key="4">
    <source>
        <dbReference type="SMART" id="SM00382"/>
    </source>
</evidence>